<accession>A0A0A1VXU2</accession>
<keyword evidence="2" id="KW-0479">Metal-binding</keyword>
<dbReference type="EMBL" id="BBPA01000059">
    <property type="protein sequence ID" value="GAL94560.1"/>
    <property type="molecule type" value="Genomic_DNA"/>
</dbReference>
<dbReference type="Pfam" id="PF13359">
    <property type="entry name" value="DDE_Tnp_4"/>
    <property type="match status" value="1"/>
</dbReference>
<comment type="cofactor">
    <cofactor evidence="1">
        <name>a divalent metal cation</name>
        <dbReference type="ChEBI" id="CHEBI:60240"/>
    </cofactor>
</comment>
<dbReference type="Proteomes" id="UP000030321">
    <property type="component" value="Unassembled WGS sequence"/>
</dbReference>
<dbReference type="AlphaFoldDB" id="A0A0A1VXU2"/>
<feature type="domain" description="DDE Tnp4" evidence="3">
    <location>
        <begin position="2"/>
        <end position="141"/>
    </location>
</feature>
<evidence type="ECO:0000256" key="1">
    <source>
        <dbReference type="ARBA" id="ARBA00001968"/>
    </source>
</evidence>
<organism evidence="4 5">
    <name type="scientific">Microcystis aeruginosa NIES-44</name>
    <dbReference type="NCBI Taxonomy" id="449439"/>
    <lineage>
        <taxon>Bacteria</taxon>
        <taxon>Bacillati</taxon>
        <taxon>Cyanobacteriota</taxon>
        <taxon>Cyanophyceae</taxon>
        <taxon>Oscillatoriophycideae</taxon>
        <taxon>Chroococcales</taxon>
        <taxon>Microcystaceae</taxon>
        <taxon>Microcystis</taxon>
    </lineage>
</organism>
<sequence length="182" mass="21155">MPTDYQEQKIYYSGKQRRHTLKSQFIVLPKAEDIVDVVIGQPGPTSDIKICRQTLSKFDSQQTFIGDKAYLGENQIRTPDKKPKNVELTENQIKENKVLSYRRIFVDHLIRVIKVFKVVQERFRLNKSRYKSVLLTVCGLVRLRISALILEVIEWEQSGEVIDVIISHSFPSKFDFVSLNPD</sequence>
<evidence type="ECO:0000256" key="2">
    <source>
        <dbReference type="ARBA" id="ARBA00022723"/>
    </source>
</evidence>
<evidence type="ECO:0000313" key="4">
    <source>
        <dbReference type="EMBL" id="GAL94560.1"/>
    </source>
</evidence>
<dbReference type="GO" id="GO:0046872">
    <property type="term" value="F:metal ion binding"/>
    <property type="evidence" value="ECO:0007669"/>
    <property type="project" value="UniProtKB-KW"/>
</dbReference>
<name>A0A0A1VXU2_MICAE</name>
<proteinExistence type="predicted"/>
<gene>
    <name evidence="4" type="ORF">N44_03140</name>
</gene>
<evidence type="ECO:0000259" key="3">
    <source>
        <dbReference type="Pfam" id="PF13359"/>
    </source>
</evidence>
<comment type="caution">
    <text evidence="4">The sequence shown here is derived from an EMBL/GenBank/DDBJ whole genome shotgun (WGS) entry which is preliminary data.</text>
</comment>
<dbReference type="InterPro" id="IPR027806">
    <property type="entry name" value="HARBI1_dom"/>
</dbReference>
<reference evidence="5" key="1">
    <citation type="journal article" date="2015" name="Genome">
        <title>Whole Genome Sequence of the Non-Microcystin-Producing Microcystis aeruginosa Strain NIES-44.</title>
        <authorList>
            <person name="Okano K."/>
            <person name="Miyata N."/>
            <person name="Ozaki Y."/>
        </authorList>
    </citation>
    <scope>NUCLEOTIDE SEQUENCE [LARGE SCALE GENOMIC DNA]</scope>
    <source>
        <strain evidence="5">NIES-44</strain>
    </source>
</reference>
<protein>
    <submittedName>
        <fullName evidence="4">Mobile element protein</fullName>
    </submittedName>
</protein>
<evidence type="ECO:0000313" key="5">
    <source>
        <dbReference type="Proteomes" id="UP000030321"/>
    </source>
</evidence>